<proteinExistence type="predicted"/>
<dbReference type="OrthoDB" id="1550811at2"/>
<dbReference type="Proteomes" id="UP000199656">
    <property type="component" value="Unassembled WGS sequence"/>
</dbReference>
<reference evidence="2" key="1">
    <citation type="submission" date="2016-10" db="EMBL/GenBank/DDBJ databases">
        <authorList>
            <person name="Varghese N."/>
            <person name="Submissions S."/>
        </authorList>
    </citation>
    <scope>NUCLEOTIDE SEQUENCE [LARGE SCALE GENOMIC DNA]</scope>
    <source>
        <strain evidence="2">DSM 23920</strain>
    </source>
</reference>
<gene>
    <name evidence="1" type="ORF">SAMN05660909_02985</name>
</gene>
<accession>A0A1H4D6G1</accession>
<keyword evidence="2" id="KW-1185">Reference proteome</keyword>
<dbReference type="RefSeq" id="WP_089762720.1">
    <property type="nucleotide sequence ID" value="NZ_BKAT01000018.1"/>
</dbReference>
<dbReference type="Pfam" id="PF10946">
    <property type="entry name" value="DUF2625"/>
    <property type="match status" value="1"/>
</dbReference>
<name>A0A1H4D6G1_9BACT</name>
<evidence type="ECO:0000313" key="2">
    <source>
        <dbReference type="Proteomes" id="UP000199656"/>
    </source>
</evidence>
<dbReference type="InterPro" id="IPR021239">
    <property type="entry name" value="DUF2625"/>
</dbReference>
<evidence type="ECO:0008006" key="3">
    <source>
        <dbReference type="Google" id="ProtNLM"/>
    </source>
</evidence>
<dbReference type="EMBL" id="FNRL01000012">
    <property type="protein sequence ID" value="SEA68070.1"/>
    <property type="molecule type" value="Genomic_DNA"/>
</dbReference>
<sequence>MKSLQELVNINESNWKNLEAIILSASNDVAVLPKNEGQAATALYEAQLSVKSPIGALIYETGGLLVDHGWLRVLGSGNERLSRSLPAWNLGKSYRRFGDAPLFLLIADDVLGGFYAINAGGLAEQEGLGSVFYYAPDAGEWENMEIGYTDFIGFCCTGDIAGFYEDFREPDWKEKIAEVDSQSVLSGGEIISVEEAWTIAADAIDPHH</sequence>
<dbReference type="AlphaFoldDB" id="A0A1H4D6G1"/>
<protein>
    <recommendedName>
        <fullName evidence="3">DUF2625 family protein</fullName>
    </recommendedName>
</protein>
<dbReference type="STRING" id="408074.SAMN05660909_02985"/>
<organism evidence="1 2">
    <name type="scientific">Chitinophaga terrae</name>
    <name type="common">ex Kim and Jung 2007</name>
    <dbReference type="NCBI Taxonomy" id="408074"/>
    <lineage>
        <taxon>Bacteria</taxon>
        <taxon>Pseudomonadati</taxon>
        <taxon>Bacteroidota</taxon>
        <taxon>Chitinophagia</taxon>
        <taxon>Chitinophagales</taxon>
        <taxon>Chitinophagaceae</taxon>
        <taxon>Chitinophaga</taxon>
    </lineage>
</organism>
<evidence type="ECO:0000313" key="1">
    <source>
        <dbReference type="EMBL" id="SEA68070.1"/>
    </source>
</evidence>